<dbReference type="EMBL" id="CP000853">
    <property type="protein sequence ID" value="ABW17918.1"/>
    <property type="molecule type" value="Genomic_DNA"/>
</dbReference>
<organism evidence="1 2">
    <name type="scientific">Alkaliphilus oremlandii (strain OhILAs)</name>
    <name type="common">Clostridium oremlandii (strain OhILAs)</name>
    <dbReference type="NCBI Taxonomy" id="350688"/>
    <lineage>
        <taxon>Bacteria</taxon>
        <taxon>Bacillati</taxon>
        <taxon>Bacillota</taxon>
        <taxon>Clostridia</taxon>
        <taxon>Peptostreptococcales</taxon>
        <taxon>Natronincolaceae</taxon>
        <taxon>Alkaliphilus</taxon>
    </lineage>
</organism>
<reference evidence="2" key="1">
    <citation type="submission" date="2007-10" db="EMBL/GenBank/DDBJ databases">
        <title>Complete genome of Alkaliphilus oremlandii OhILAs.</title>
        <authorList>
            <person name="Copeland A."/>
            <person name="Lucas S."/>
            <person name="Lapidus A."/>
            <person name="Barry K."/>
            <person name="Detter J.C."/>
            <person name="Glavina del Rio T."/>
            <person name="Hammon N."/>
            <person name="Israni S."/>
            <person name="Dalin E."/>
            <person name="Tice H."/>
            <person name="Pitluck S."/>
            <person name="Chain P."/>
            <person name="Malfatti S."/>
            <person name="Shin M."/>
            <person name="Vergez L."/>
            <person name="Schmutz J."/>
            <person name="Larimer F."/>
            <person name="Land M."/>
            <person name="Hauser L."/>
            <person name="Kyrpides N."/>
            <person name="Mikhailova N."/>
            <person name="Stolz J.F."/>
            <person name="Dawson A."/>
            <person name="Fisher E."/>
            <person name="Crable B."/>
            <person name="Perera E."/>
            <person name="Lisak J."/>
            <person name="Ranganathan M."/>
            <person name="Basu P."/>
            <person name="Richardson P."/>
        </authorList>
    </citation>
    <scope>NUCLEOTIDE SEQUENCE [LARGE SCALE GENOMIC DNA]</scope>
    <source>
        <strain evidence="2">OhILAs</strain>
    </source>
</reference>
<evidence type="ECO:0000313" key="1">
    <source>
        <dbReference type="EMBL" id="ABW17918.1"/>
    </source>
</evidence>
<dbReference type="HOGENOM" id="CLU_110690_0_0_9"/>
<dbReference type="Pfam" id="PF14091">
    <property type="entry name" value="DUF4269"/>
    <property type="match status" value="1"/>
</dbReference>
<dbReference type="eggNOG" id="COG0537">
    <property type="taxonomic scope" value="Bacteria"/>
</dbReference>
<protein>
    <submittedName>
        <fullName evidence="1">Uncharacterized protein</fullName>
    </submittedName>
</protein>
<dbReference type="AlphaFoldDB" id="A8MLA1"/>
<dbReference type="RefSeq" id="WP_012158233.1">
    <property type="nucleotide sequence ID" value="NC_009922.1"/>
</dbReference>
<proteinExistence type="predicted"/>
<dbReference type="STRING" id="350688.Clos_0356"/>
<name>A8MLA1_ALKOO</name>
<dbReference type="OrthoDB" id="6402248at2"/>
<dbReference type="InterPro" id="IPR025365">
    <property type="entry name" value="DUF4269"/>
</dbReference>
<dbReference type="Proteomes" id="UP000000269">
    <property type="component" value="Chromosome"/>
</dbReference>
<keyword evidence="2" id="KW-1185">Reference proteome</keyword>
<dbReference type="KEGG" id="aoe:Clos_0356"/>
<gene>
    <name evidence="1" type="ordered locus">Clos_0356</name>
</gene>
<evidence type="ECO:0000313" key="2">
    <source>
        <dbReference type="Proteomes" id="UP000000269"/>
    </source>
</evidence>
<sequence length="192" mass="22315">MAHKFIDIEYLLQGNPKQKMAYDVIKKLKVMEILKKHGPILAGTIPIDIDIDSSDLDIICEVHHPEEFIHRLNSEFGDLLNFSLETLWIDGKITVLCSFVADGLTLEIFGQPTKSMDQNAYRHMVVENRILEILGNTAKEEIRGLKREGYKTEPAFGVYLNIVENPYEFLLSMYDWDYNQFLEYLKDRRVSI</sequence>
<accession>A8MLA1</accession>